<dbReference type="Pfam" id="PF00455">
    <property type="entry name" value="DeoRC"/>
    <property type="match status" value="1"/>
</dbReference>
<protein>
    <submittedName>
        <fullName evidence="4">DeoR family transcriptional regulator</fullName>
    </submittedName>
</protein>
<dbReference type="Gene3D" id="3.40.50.1360">
    <property type="match status" value="1"/>
</dbReference>
<evidence type="ECO:0000313" key="4">
    <source>
        <dbReference type="EMBL" id="GJM54871.1"/>
    </source>
</evidence>
<dbReference type="SUPFAM" id="SSF46785">
    <property type="entry name" value="Winged helix' DNA-binding domain"/>
    <property type="match status" value="1"/>
</dbReference>
<sequence length="246" mass="26173">MIPYKRQQTILDLLSQEEVVRFSDIQELLPEVSESTLRRDVRELEADGRLQRLSGGAVKAAGGPRETPISVKAAIHVGEKRAIAAAAAALVEDGETVYVDSGSTCSALLALLMARPVTVVTTNADAFSLAGADPCATLVMLGGILSPDLSSVYGPMTEENVGRFVFDRAFLGANGVDVRFGVTTPSMQESNKKQVVAEHAKETYVLADSSKFGEVLNVRVLPLDRVTVVSDRSDPAVAAETRVITA</sequence>
<accession>A0AAV5B233</accession>
<feature type="domain" description="HTH deoR-type" evidence="3">
    <location>
        <begin position="3"/>
        <end position="59"/>
    </location>
</feature>
<dbReference type="InterPro" id="IPR050313">
    <property type="entry name" value="Carb_Metab_HTH_regulators"/>
</dbReference>
<gene>
    <name evidence="4" type="primary">fruR_1</name>
    <name evidence="4" type="ORF">ATOP_05260</name>
</gene>
<dbReference type="RefSeq" id="WP_135978702.1">
    <property type="nucleotide sequence ID" value="NZ_BQKC01000001.1"/>
</dbReference>
<evidence type="ECO:0000313" key="5">
    <source>
        <dbReference type="Proteomes" id="UP001055025"/>
    </source>
</evidence>
<keyword evidence="5" id="KW-1185">Reference proteome</keyword>
<dbReference type="PROSITE" id="PS51000">
    <property type="entry name" value="HTH_DEOR_2"/>
    <property type="match status" value="1"/>
</dbReference>
<dbReference type="GO" id="GO:0003700">
    <property type="term" value="F:DNA-binding transcription factor activity"/>
    <property type="evidence" value="ECO:0007669"/>
    <property type="project" value="InterPro"/>
</dbReference>
<dbReference type="Gene3D" id="1.10.10.10">
    <property type="entry name" value="Winged helix-like DNA-binding domain superfamily/Winged helix DNA-binding domain"/>
    <property type="match status" value="1"/>
</dbReference>
<evidence type="ECO:0000256" key="2">
    <source>
        <dbReference type="ARBA" id="ARBA00023163"/>
    </source>
</evidence>
<dbReference type="Proteomes" id="UP001055025">
    <property type="component" value="Unassembled WGS sequence"/>
</dbReference>
<dbReference type="SUPFAM" id="SSF100950">
    <property type="entry name" value="NagB/RpiA/CoA transferase-like"/>
    <property type="match status" value="1"/>
</dbReference>
<keyword evidence="1" id="KW-0805">Transcription regulation</keyword>
<dbReference type="PANTHER" id="PTHR30363:SF44">
    <property type="entry name" value="AGA OPERON TRANSCRIPTIONAL REPRESSOR-RELATED"/>
    <property type="match status" value="1"/>
</dbReference>
<dbReference type="Pfam" id="PF08220">
    <property type="entry name" value="HTH_DeoR"/>
    <property type="match status" value="1"/>
</dbReference>
<keyword evidence="2" id="KW-0804">Transcription</keyword>
<name>A0AAV5B233_9ACTN</name>
<organism evidence="4 5">
    <name type="scientific">Granulimonas faecalis</name>
    <dbReference type="NCBI Taxonomy" id="2894155"/>
    <lineage>
        <taxon>Bacteria</taxon>
        <taxon>Bacillati</taxon>
        <taxon>Actinomycetota</taxon>
        <taxon>Coriobacteriia</taxon>
        <taxon>Coriobacteriales</taxon>
        <taxon>Kribbibacteriaceae</taxon>
        <taxon>Granulimonas</taxon>
    </lineage>
</organism>
<reference evidence="4" key="1">
    <citation type="journal article" date="2022" name="Int. J. Syst. Evol. Microbiol.">
        <title>Granulimonas faecalis gen. nov., sp. nov., and Leptogranulimonas caecicola gen. nov., sp. nov., novel lactate-producing Atopobiaceae bacteria isolated from mouse intestines, and an emended description of the family Atopobiaceae.</title>
        <authorList>
            <person name="Morinaga K."/>
            <person name="Kusada H."/>
            <person name="Sakamoto S."/>
            <person name="Murakami T."/>
            <person name="Toyoda A."/>
            <person name="Mori H."/>
            <person name="Meng X.Y."/>
            <person name="Takashino M."/>
            <person name="Murotomi K."/>
            <person name="Tamaki H."/>
        </authorList>
    </citation>
    <scope>NUCLEOTIDE SEQUENCE</scope>
    <source>
        <strain evidence="4">OPF53</strain>
    </source>
</reference>
<comment type="caution">
    <text evidence="4">The sequence shown here is derived from an EMBL/GenBank/DDBJ whole genome shotgun (WGS) entry which is preliminary data.</text>
</comment>
<dbReference type="InterPro" id="IPR037171">
    <property type="entry name" value="NagB/RpiA_transferase-like"/>
</dbReference>
<dbReference type="EMBL" id="BQKC01000001">
    <property type="protein sequence ID" value="GJM54871.1"/>
    <property type="molecule type" value="Genomic_DNA"/>
</dbReference>
<dbReference type="PANTHER" id="PTHR30363">
    <property type="entry name" value="HTH-TYPE TRANSCRIPTIONAL REGULATOR SRLR-RELATED"/>
    <property type="match status" value="1"/>
</dbReference>
<dbReference type="SMART" id="SM01134">
    <property type="entry name" value="DeoRC"/>
    <property type="match status" value="1"/>
</dbReference>
<evidence type="ECO:0000256" key="1">
    <source>
        <dbReference type="ARBA" id="ARBA00023015"/>
    </source>
</evidence>
<proteinExistence type="predicted"/>
<dbReference type="SMART" id="SM00420">
    <property type="entry name" value="HTH_DEOR"/>
    <property type="match status" value="1"/>
</dbReference>
<evidence type="ECO:0000259" key="3">
    <source>
        <dbReference type="PROSITE" id="PS51000"/>
    </source>
</evidence>
<dbReference type="InterPro" id="IPR036390">
    <property type="entry name" value="WH_DNA-bd_sf"/>
</dbReference>
<dbReference type="AlphaFoldDB" id="A0AAV5B233"/>
<dbReference type="InterPro" id="IPR036388">
    <property type="entry name" value="WH-like_DNA-bd_sf"/>
</dbReference>
<dbReference type="InterPro" id="IPR001034">
    <property type="entry name" value="DeoR_HTH"/>
</dbReference>
<dbReference type="InterPro" id="IPR014036">
    <property type="entry name" value="DeoR-like_C"/>
</dbReference>